<dbReference type="EMBL" id="MU273476">
    <property type="protein sequence ID" value="KAI0036082.1"/>
    <property type="molecule type" value="Genomic_DNA"/>
</dbReference>
<evidence type="ECO:0000313" key="2">
    <source>
        <dbReference type="Proteomes" id="UP000814128"/>
    </source>
</evidence>
<keyword evidence="2" id="KW-1185">Reference proteome</keyword>
<proteinExistence type="predicted"/>
<protein>
    <submittedName>
        <fullName evidence="1">Uncharacterized protein</fullName>
    </submittedName>
</protein>
<organism evidence="1 2">
    <name type="scientific">Vararia minispora EC-137</name>
    <dbReference type="NCBI Taxonomy" id="1314806"/>
    <lineage>
        <taxon>Eukaryota</taxon>
        <taxon>Fungi</taxon>
        <taxon>Dikarya</taxon>
        <taxon>Basidiomycota</taxon>
        <taxon>Agaricomycotina</taxon>
        <taxon>Agaricomycetes</taxon>
        <taxon>Russulales</taxon>
        <taxon>Lachnocladiaceae</taxon>
        <taxon>Vararia</taxon>
    </lineage>
</organism>
<name>A0ACB8QWZ5_9AGAM</name>
<sequence length="248" mass="26690">MSLPSFEELLGSLRLSDDKQPVGGSIPPVPRRNIFRGHRRALSDSSSSEFDDDFELEPESPPSYRTVFSSSLLGIPLDSDVRLSRHGKRDRYSPYASVSKRVSMPSLNDEPDFATHPNRATSTSPLHSVHRVRPIRSSGHVGRTSTRSSRSGSQSSWTSPESLPISSFVRRKTPRSASSSPTASTFPAAVRDGPISPVAIPALPILLPNFLASPSTGSPSSTCSDAMEVHFDDAKPPSLIVSPVQATA</sequence>
<comment type="caution">
    <text evidence="1">The sequence shown here is derived from an EMBL/GenBank/DDBJ whole genome shotgun (WGS) entry which is preliminary data.</text>
</comment>
<reference evidence="1" key="2">
    <citation type="journal article" date="2022" name="New Phytol.">
        <title>Evolutionary transition to the ectomycorrhizal habit in the genomes of a hyperdiverse lineage of mushroom-forming fungi.</title>
        <authorList>
            <person name="Looney B."/>
            <person name="Miyauchi S."/>
            <person name="Morin E."/>
            <person name="Drula E."/>
            <person name="Courty P.E."/>
            <person name="Kohler A."/>
            <person name="Kuo A."/>
            <person name="LaButti K."/>
            <person name="Pangilinan J."/>
            <person name="Lipzen A."/>
            <person name="Riley R."/>
            <person name="Andreopoulos W."/>
            <person name="He G."/>
            <person name="Johnson J."/>
            <person name="Nolan M."/>
            <person name="Tritt A."/>
            <person name="Barry K.W."/>
            <person name="Grigoriev I.V."/>
            <person name="Nagy L.G."/>
            <person name="Hibbett D."/>
            <person name="Henrissat B."/>
            <person name="Matheny P.B."/>
            <person name="Labbe J."/>
            <person name="Martin F.M."/>
        </authorList>
    </citation>
    <scope>NUCLEOTIDE SEQUENCE</scope>
    <source>
        <strain evidence="1">EC-137</strain>
    </source>
</reference>
<dbReference type="Proteomes" id="UP000814128">
    <property type="component" value="Unassembled WGS sequence"/>
</dbReference>
<evidence type="ECO:0000313" key="1">
    <source>
        <dbReference type="EMBL" id="KAI0036082.1"/>
    </source>
</evidence>
<accession>A0ACB8QWZ5</accession>
<gene>
    <name evidence="1" type="ORF">K488DRAFT_67983</name>
</gene>
<reference evidence="1" key="1">
    <citation type="submission" date="2021-02" db="EMBL/GenBank/DDBJ databases">
        <authorList>
            <consortium name="DOE Joint Genome Institute"/>
            <person name="Ahrendt S."/>
            <person name="Looney B.P."/>
            <person name="Miyauchi S."/>
            <person name="Morin E."/>
            <person name="Drula E."/>
            <person name="Courty P.E."/>
            <person name="Chicoki N."/>
            <person name="Fauchery L."/>
            <person name="Kohler A."/>
            <person name="Kuo A."/>
            <person name="Labutti K."/>
            <person name="Pangilinan J."/>
            <person name="Lipzen A."/>
            <person name="Riley R."/>
            <person name="Andreopoulos W."/>
            <person name="He G."/>
            <person name="Johnson J."/>
            <person name="Barry K.W."/>
            <person name="Grigoriev I.V."/>
            <person name="Nagy L."/>
            <person name="Hibbett D."/>
            <person name="Henrissat B."/>
            <person name="Matheny P.B."/>
            <person name="Labbe J."/>
            <person name="Martin F."/>
        </authorList>
    </citation>
    <scope>NUCLEOTIDE SEQUENCE</scope>
    <source>
        <strain evidence="1">EC-137</strain>
    </source>
</reference>